<feature type="compositionally biased region" description="Polar residues" evidence="1">
    <location>
        <begin position="85"/>
        <end position="125"/>
    </location>
</feature>
<dbReference type="AlphaFoldDB" id="A0A2N9HZL3"/>
<dbReference type="EMBL" id="OIVN01004412">
    <property type="protein sequence ID" value="SPD17180.1"/>
    <property type="molecule type" value="Genomic_DNA"/>
</dbReference>
<dbReference type="PANTHER" id="PTHR33710">
    <property type="entry name" value="BNAC02G09200D PROTEIN"/>
    <property type="match status" value="1"/>
</dbReference>
<dbReference type="Gene3D" id="3.60.10.10">
    <property type="entry name" value="Endonuclease/exonuclease/phosphatase"/>
    <property type="match status" value="1"/>
</dbReference>
<dbReference type="PANTHER" id="PTHR33710:SF64">
    <property type="entry name" value="ENDONUCLEASE_EXONUCLEASE_PHOSPHATASE DOMAIN-CONTAINING PROTEIN"/>
    <property type="match status" value="1"/>
</dbReference>
<evidence type="ECO:0008006" key="3">
    <source>
        <dbReference type="Google" id="ProtNLM"/>
    </source>
</evidence>
<protein>
    <recommendedName>
        <fullName evidence="3">Endonuclease/exonuclease/phosphatase domain-containing protein</fullName>
    </recommendedName>
</protein>
<organism evidence="2">
    <name type="scientific">Fagus sylvatica</name>
    <name type="common">Beechnut</name>
    <dbReference type="NCBI Taxonomy" id="28930"/>
    <lineage>
        <taxon>Eukaryota</taxon>
        <taxon>Viridiplantae</taxon>
        <taxon>Streptophyta</taxon>
        <taxon>Embryophyta</taxon>
        <taxon>Tracheophyta</taxon>
        <taxon>Spermatophyta</taxon>
        <taxon>Magnoliopsida</taxon>
        <taxon>eudicotyledons</taxon>
        <taxon>Gunneridae</taxon>
        <taxon>Pentapetalae</taxon>
        <taxon>rosids</taxon>
        <taxon>fabids</taxon>
        <taxon>Fagales</taxon>
        <taxon>Fagaceae</taxon>
        <taxon>Fagus</taxon>
    </lineage>
</organism>
<evidence type="ECO:0000256" key="1">
    <source>
        <dbReference type="SAM" id="MobiDB-lite"/>
    </source>
</evidence>
<feature type="compositionally biased region" description="Basic and acidic residues" evidence="1">
    <location>
        <begin position="310"/>
        <end position="322"/>
    </location>
</feature>
<dbReference type="InterPro" id="IPR036691">
    <property type="entry name" value="Endo/exonu/phosph_ase_sf"/>
</dbReference>
<sequence>MGGTRHLFIEFKAFELTIDHGGGAHIVRLYERGVLGKSFVTAASGFGNTHGGGSGKGNEACIGDNPVSREPSKSGYKTKEGNGPNEASTSSIPKPNVNNLNPTVELSGTQGASTSTNGPKSTNAPQPKWIWQPRVKPAKEKNTMAPMPKALTLALPTQTETQLPLTSAHANHTVADPSDRVHRSWGSSSDWVLELRDGKRISIPLSLIWQPTMAASGTQEPSDEPKVLLLEGFDDLGSSDAGDQDSNDEEENVSVVWKDPELPEERRLVVCCEETKSVLEVEPLASLGPGIWGSEEDDGAVLEPFGVDARRPQQPQDKESAMKRAKSGGRGSRELKGLLSFVNYDTGTARRRIDPRERFLKGALRGILLMWDRRVVEKVDEAVGLFSVSCKFRCVADQYDWAFLGVYGPQSDGDRRVMWEELFRLANWWDVPWCVGGDFNVVRFLSERLGADQFTPAMNDFSEFIFSLGLMDIPLKGGKFTWSNNCTTPAMSRIDHYPTVVQKRLPKLLSDHFPILLECGKFLRGKRPFRFENMCLKAEGFGEMVSTPVENFLFYFS</sequence>
<feature type="compositionally biased region" description="Acidic residues" evidence="1">
    <location>
        <begin position="242"/>
        <end position="252"/>
    </location>
</feature>
<evidence type="ECO:0000313" key="2">
    <source>
        <dbReference type="EMBL" id="SPD17180.1"/>
    </source>
</evidence>
<feature type="region of interest" description="Disordered" evidence="1">
    <location>
        <begin position="310"/>
        <end position="331"/>
    </location>
</feature>
<feature type="region of interest" description="Disordered" evidence="1">
    <location>
        <begin position="234"/>
        <end position="254"/>
    </location>
</feature>
<dbReference type="SUPFAM" id="SSF56219">
    <property type="entry name" value="DNase I-like"/>
    <property type="match status" value="1"/>
</dbReference>
<gene>
    <name evidence="2" type="ORF">FSB_LOCUS45062</name>
</gene>
<accession>A0A2N9HZL3</accession>
<name>A0A2N9HZL3_FAGSY</name>
<reference evidence="2" key="1">
    <citation type="submission" date="2018-02" db="EMBL/GenBank/DDBJ databases">
        <authorList>
            <person name="Cohen D.B."/>
            <person name="Kent A.D."/>
        </authorList>
    </citation>
    <scope>NUCLEOTIDE SEQUENCE</scope>
</reference>
<proteinExistence type="predicted"/>
<feature type="region of interest" description="Disordered" evidence="1">
    <location>
        <begin position="47"/>
        <end position="139"/>
    </location>
</feature>